<dbReference type="SUPFAM" id="SSF54427">
    <property type="entry name" value="NTF2-like"/>
    <property type="match status" value="1"/>
</dbReference>
<dbReference type="RefSeq" id="WP_131031574.1">
    <property type="nucleotide sequence ID" value="NZ_SIXF01000023.1"/>
</dbReference>
<accession>A0A4Q9H928</accession>
<name>A0A4Q9H928_9SPHI</name>
<dbReference type="Pfam" id="PF12680">
    <property type="entry name" value="SnoaL_2"/>
    <property type="match status" value="1"/>
</dbReference>
<evidence type="ECO:0000313" key="2">
    <source>
        <dbReference type="EMBL" id="TBO40439.1"/>
    </source>
</evidence>
<comment type="caution">
    <text evidence="2">The sequence shown here is derived from an EMBL/GenBank/DDBJ whole genome shotgun (WGS) entry which is preliminary data.</text>
</comment>
<sequence length="115" mass="13005">MSKENKEILLTANSFIKAGNHEGFLSLCTDDLVWEFIGDQILSGKDAVRKYMDEVYLEPPVFEVQNLISENNSVIAIGKITLKNENGESVAYSYCDIWELREGRLKSLKAFVIKA</sequence>
<dbReference type="AlphaFoldDB" id="A0A4Q9H928"/>
<dbReference type="Proteomes" id="UP000291819">
    <property type="component" value="Unassembled WGS sequence"/>
</dbReference>
<evidence type="ECO:0000313" key="3">
    <source>
        <dbReference type="Proteomes" id="UP000291819"/>
    </source>
</evidence>
<dbReference type="OrthoDB" id="6692273at2"/>
<reference evidence="2 3" key="1">
    <citation type="submission" date="2019-02" db="EMBL/GenBank/DDBJ databases">
        <title>Pedobacter kyonggii whole genome sequence analysis.</title>
        <authorList>
            <person name="Dahal R.H."/>
        </authorList>
    </citation>
    <scope>NUCLEOTIDE SEQUENCE [LARGE SCALE GENOMIC DNA]</scope>
    <source>
        <strain evidence="2 3">K-4-11-1</strain>
    </source>
</reference>
<feature type="domain" description="SnoaL-like" evidence="1">
    <location>
        <begin position="16"/>
        <end position="106"/>
    </location>
</feature>
<protein>
    <submittedName>
        <fullName evidence="2">Nuclear transport factor 2 family protein</fullName>
    </submittedName>
</protein>
<gene>
    <name evidence="2" type="ORF">EYS08_18855</name>
</gene>
<dbReference type="InterPro" id="IPR032710">
    <property type="entry name" value="NTF2-like_dom_sf"/>
</dbReference>
<proteinExistence type="predicted"/>
<evidence type="ECO:0000259" key="1">
    <source>
        <dbReference type="Pfam" id="PF12680"/>
    </source>
</evidence>
<dbReference type="Gene3D" id="3.10.450.50">
    <property type="match status" value="1"/>
</dbReference>
<keyword evidence="3" id="KW-1185">Reference proteome</keyword>
<dbReference type="InterPro" id="IPR037401">
    <property type="entry name" value="SnoaL-like"/>
</dbReference>
<organism evidence="2 3">
    <name type="scientific">Pedobacter kyonggii</name>
    <dbReference type="NCBI Taxonomy" id="1926871"/>
    <lineage>
        <taxon>Bacteria</taxon>
        <taxon>Pseudomonadati</taxon>
        <taxon>Bacteroidota</taxon>
        <taxon>Sphingobacteriia</taxon>
        <taxon>Sphingobacteriales</taxon>
        <taxon>Sphingobacteriaceae</taxon>
        <taxon>Pedobacter</taxon>
    </lineage>
</organism>
<dbReference type="EMBL" id="SIXF01000023">
    <property type="protein sequence ID" value="TBO40439.1"/>
    <property type="molecule type" value="Genomic_DNA"/>
</dbReference>